<evidence type="ECO:0000313" key="2">
    <source>
        <dbReference type="EMBL" id="KAK7503730.1"/>
    </source>
</evidence>
<feature type="non-terminal residue" evidence="2">
    <location>
        <position position="1"/>
    </location>
</feature>
<name>A0ABD0LX30_9CAEN</name>
<sequence>SYININLDRETNGGSREWTLPVMRHQKTQTMNSGRFSELQLANELYVTIMEDPNDIVFPRILSVSNRLRKPTPAESASQGHRDHKPKTPPAKLRFNKPKTPGAKRLNTPRTPQAKRRPHKPKTPNAKRRPHEQRLHKPNGEPTSQRTSQAKDPTSQTADSP</sequence>
<dbReference type="EMBL" id="JACVVK020000018">
    <property type="protein sequence ID" value="KAK7503730.1"/>
    <property type="molecule type" value="Genomic_DNA"/>
</dbReference>
<feature type="compositionally biased region" description="Basic residues" evidence="1">
    <location>
        <begin position="113"/>
        <end position="131"/>
    </location>
</feature>
<reference evidence="2 3" key="1">
    <citation type="journal article" date="2023" name="Sci. Data">
        <title>Genome assembly of the Korean intertidal mud-creeper Batillaria attramentaria.</title>
        <authorList>
            <person name="Patra A.K."/>
            <person name="Ho P.T."/>
            <person name="Jun S."/>
            <person name="Lee S.J."/>
            <person name="Kim Y."/>
            <person name="Won Y.J."/>
        </authorList>
    </citation>
    <scope>NUCLEOTIDE SEQUENCE [LARGE SCALE GENOMIC DNA]</scope>
    <source>
        <strain evidence="2">Wonlab-2016</strain>
    </source>
</reference>
<feature type="compositionally biased region" description="Polar residues" evidence="1">
    <location>
        <begin position="141"/>
        <end position="161"/>
    </location>
</feature>
<organism evidence="2 3">
    <name type="scientific">Batillaria attramentaria</name>
    <dbReference type="NCBI Taxonomy" id="370345"/>
    <lineage>
        <taxon>Eukaryota</taxon>
        <taxon>Metazoa</taxon>
        <taxon>Spiralia</taxon>
        <taxon>Lophotrochozoa</taxon>
        <taxon>Mollusca</taxon>
        <taxon>Gastropoda</taxon>
        <taxon>Caenogastropoda</taxon>
        <taxon>Sorbeoconcha</taxon>
        <taxon>Cerithioidea</taxon>
        <taxon>Batillariidae</taxon>
        <taxon>Batillaria</taxon>
    </lineage>
</organism>
<proteinExistence type="predicted"/>
<evidence type="ECO:0000256" key="1">
    <source>
        <dbReference type="SAM" id="MobiDB-lite"/>
    </source>
</evidence>
<comment type="caution">
    <text evidence="2">The sequence shown here is derived from an EMBL/GenBank/DDBJ whole genome shotgun (WGS) entry which is preliminary data.</text>
</comment>
<dbReference type="Proteomes" id="UP001519460">
    <property type="component" value="Unassembled WGS sequence"/>
</dbReference>
<protein>
    <submittedName>
        <fullName evidence="2">Uncharacterized protein</fullName>
    </submittedName>
</protein>
<feature type="region of interest" description="Disordered" evidence="1">
    <location>
        <begin position="69"/>
        <end position="161"/>
    </location>
</feature>
<dbReference type="AlphaFoldDB" id="A0ABD0LX30"/>
<accession>A0ABD0LX30</accession>
<keyword evidence="3" id="KW-1185">Reference proteome</keyword>
<gene>
    <name evidence="2" type="ORF">BaRGS_00004853</name>
</gene>
<evidence type="ECO:0000313" key="3">
    <source>
        <dbReference type="Proteomes" id="UP001519460"/>
    </source>
</evidence>